<dbReference type="CDD" id="cd02440">
    <property type="entry name" value="AdoMet_MTases"/>
    <property type="match status" value="1"/>
</dbReference>
<gene>
    <name evidence="12" type="ORF">TSA1_27915</name>
</gene>
<dbReference type="EMBL" id="LFJC01000003">
    <property type="protein sequence ID" value="PIT04166.1"/>
    <property type="molecule type" value="Genomic_DNA"/>
</dbReference>
<evidence type="ECO:0000256" key="10">
    <source>
        <dbReference type="ARBA" id="ARBA00031323"/>
    </source>
</evidence>
<comment type="caution">
    <text evidence="12">The sequence shown here is derived from an EMBL/GenBank/DDBJ whole genome shotgun (WGS) entry which is preliminary data.</text>
</comment>
<comment type="subcellular location">
    <subcellularLocation>
        <location evidence="1">Cytoplasm</location>
    </subcellularLocation>
</comment>
<dbReference type="EC" id="2.1.1.77" evidence="3"/>
<dbReference type="PANTHER" id="PTHR11579:SF0">
    <property type="entry name" value="PROTEIN-L-ISOASPARTATE(D-ASPARTATE) O-METHYLTRANSFERASE"/>
    <property type="match status" value="1"/>
</dbReference>
<evidence type="ECO:0000256" key="7">
    <source>
        <dbReference type="ARBA" id="ARBA00022679"/>
    </source>
</evidence>
<dbReference type="AlphaFoldDB" id="A0A2M6UHS7"/>
<evidence type="ECO:0000313" key="12">
    <source>
        <dbReference type="EMBL" id="PIT04166.1"/>
    </source>
</evidence>
<organism evidence="12 13">
    <name type="scientific">Bradyrhizobium nitroreducens</name>
    <dbReference type="NCBI Taxonomy" id="709803"/>
    <lineage>
        <taxon>Bacteria</taxon>
        <taxon>Pseudomonadati</taxon>
        <taxon>Pseudomonadota</taxon>
        <taxon>Alphaproteobacteria</taxon>
        <taxon>Hyphomicrobiales</taxon>
        <taxon>Nitrobacteraceae</taxon>
        <taxon>Bradyrhizobium</taxon>
    </lineage>
</organism>
<evidence type="ECO:0000256" key="8">
    <source>
        <dbReference type="ARBA" id="ARBA00022691"/>
    </source>
</evidence>
<dbReference type="Gene3D" id="3.40.50.150">
    <property type="entry name" value="Vaccinia Virus protein VP39"/>
    <property type="match status" value="1"/>
</dbReference>
<evidence type="ECO:0000256" key="2">
    <source>
        <dbReference type="ARBA" id="ARBA00005369"/>
    </source>
</evidence>
<keyword evidence="13" id="KW-1185">Reference proteome</keyword>
<dbReference type="RefSeq" id="WP_100179285.1">
    <property type="nucleotide sequence ID" value="NZ_LFJC01000003.1"/>
</dbReference>
<evidence type="ECO:0000256" key="1">
    <source>
        <dbReference type="ARBA" id="ARBA00004496"/>
    </source>
</evidence>
<dbReference type="PANTHER" id="PTHR11579">
    <property type="entry name" value="PROTEIN-L-ISOASPARTATE O-METHYLTRANSFERASE"/>
    <property type="match status" value="1"/>
</dbReference>
<comment type="similarity">
    <text evidence="2">Belongs to the methyltransferase superfamily. L-isoaspartyl/D-aspartyl protein methyltransferase family.</text>
</comment>
<reference evidence="12 13" key="1">
    <citation type="submission" date="2015-06" db="EMBL/GenBank/DDBJ databases">
        <title>Comparative genome analysis of nirS-carrying Bradyrhizobium sp. strains.</title>
        <authorList>
            <person name="Ishii S."/>
            <person name="Jang J."/>
            <person name="Nishizawa T."/>
            <person name="Senoo K."/>
        </authorList>
    </citation>
    <scope>NUCLEOTIDE SEQUENCE [LARGE SCALE GENOMIC DNA]</scope>
    <source>
        <strain evidence="12 13">TSA1</strain>
    </source>
</reference>
<dbReference type="GO" id="GO:0005737">
    <property type="term" value="C:cytoplasm"/>
    <property type="evidence" value="ECO:0007669"/>
    <property type="project" value="UniProtKB-SubCell"/>
</dbReference>
<dbReference type="Pfam" id="PF01135">
    <property type="entry name" value="PCMT"/>
    <property type="match status" value="1"/>
</dbReference>
<dbReference type="InterPro" id="IPR000682">
    <property type="entry name" value="PCMT"/>
</dbReference>
<dbReference type="GO" id="GO:0004719">
    <property type="term" value="F:protein-L-isoaspartate (D-aspartate) O-methyltransferase activity"/>
    <property type="evidence" value="ECO:0007669"/>
    <property type="project" value="UniProtKB-EC"/>
</dbReference>
<proteinExistence type="inferred from homology"/>
<keyword evidence="7 12" id="KW-0808">Transferase</keyword>
<sequence length="264" mass="29445">MSDIAAARKRYVEQIKKRGRVSSSRLLDAFTSVSREHFAGPGPWRVRASEGREYETTPDADPVHLYDDVLVAIDEKRRLHTGLPSLWANLFEILDIKAGERVVQIGCGLGYFSAILSELVGPHGKVLAIDCEKEFVAQAKANLRGYRNVRALCTDACRNIGEPADVIVVHAGFTHPHPLWLQSLRPDGRLLVPLTKHNREGTVVKVTRKVDGFHAEAVRRVEIFPCKGRGETELDEQVADWWEQASVLAPVRFQAIEHGLPSDS</sequence>
<keyword evidence="6 12" id="KW-0489">Methyltransferase</keyword>
<evidence type="ECO:0000256" key="5">
    <source>
        <dbReference type="ARBA" id="ARBA00022490"/>
    </source>
</evidence>
<keyword evidence="5" id="KW-0963">Cytoplasm</keyword>
<protein>
    <recommendedName>
        <fullName evidence="4">Protein-L-isoaspartate O-methyltransferase</fullName>
        <ecNumber evidence="3">2.1.1.77</ecNumber>
    </recommendedName>
    <alternativeName>
        <fullName evidence="11">L-isoaspartyl protein carboxyl methyltransferase</fullName>
    </alternativeName>
    <alternativeName>
        <fullName evidence="9">Protein L-isoaspartyl methyltransferase</fullName>
    </alternativeName>
    <alternativeName>
        <fullName evidence="10">Protein-beta-aspartate methyltransferase</fullName>
    </alternativeName>
</protein>
<dbReference type="InterPro" id="IPR029063">
    <property type="entry name" value="SAM-dependent_MTases_sf"/>
</dbReference>
<dbReference type="SUPFAM" id="SSF53335">
    <property type="entry name" value="S-adenosyl-L-methionine-dependent methyltransferases"/>
    <property type="match status" value="1"/>
</dbReference>
<keyword evidence="8" id="KW-0949">S-adenosyl-L-methionine</keyword>
<evidence type="ECO:0000313" key="13">
    <source>
        <dbReference type="Proteomes" id="UP000228930"/>
    </source>
</evidence>
<evidence type="ECO:0000256" key="3">
    <source>
        <dbReference type="ARBA" id="ARBA00011890"/>
    </source>
</evidence>
<accession>A0A2M6UHS7</accession>
<name>A0A2M6UHS7_9BRAD</name>
<evidence type="ECO:0000256" key="11">
    <source>
        <dbReference type="ARBA" id="ARBA00031350"/>
    </source>
</evidence>
<dbReference type="GO" id="GO:0032259">
    <property type="term" value="P:methylation"/>
    <property type="evidence" value="ECO:0007669"/>
    <property type="project" value="UniProtKB-KW"/>
</dbReference>
<evidence type="ECO:0000256" key="9">
    <source>
        <dbReference type="ARBA" id="ARBA00030757"/>
    </source>
</evidence>
<evidence type="ECO:0000256" key="6">
    <source>
        <dbReference type="ARBA" id="ARBA00022603"/>
    </source>
</evidence>
<evidence type="ECO:0000256" key="4">
    <source>
        <dbReference type="ARBA" id="ARBA00013346"/>
    </source>
</evidence>
<dbReference type="Proteomes" id="UP000228930">
    <property type="component" value="Unassembled WGS sequence"/>
</dbReference>